<dbReference type="GO" id="GO:0047952">
    <property type="term" value="F:glycerol-3-phosphate dehydrogenase [NAD(P)+] activity"/>
    <property type="evidence" value="ECO:0007669"/>
    <property type="project" value="TreeGrafter"/>
</dbReference>
<dbReference type="Gene3D" id="1.10.1040.10">
    <property type="entry name" value="N-(1-d-carboxylethyl)-l-norvaline Dehydrogenase, domain 2"/>
    <property type="match status" value="1"/>
</dbReference>
<dbReference type="GO" id="GO:0005829">
    <property type="term" value="C:cytosol"/>
    <property type="evidence" value="ECO:0007669"/>
    <property type="project" value="TreeGrafter"/>
</dbReference>
<name>A0A257LVE3_UNCW3</name>
<evidence type="ECO:0000259" key="1">
    <source>
        <dbReference type="Pfam" id="PF07479"/>
    </source>
</evidence>
<dbReference type="InterPro" id="IPR006109">
    <property type="entry name" value="G3P_DH_NAD-dep_C"/>
</dbReference>
<protein>
    <recommendedName>
        <fullName evidence="1">Glycerol-3-phosphate dehydrogenase NAD-dependent C-terminal domain-containing protein</fullName>
    </recommendedName>
</protein>
<dbReference type="EMBL" id="NMUJ01000001">
    <property type="protein sequence ID" value="OYV03594.1"/>
    <property type="molecule type" value="Genomic_DNA"/>
</dbReference>
<dbReference type="AlphaFoldDB" id="A0A257LVE3"/>
<evidence type="ECO:0000313" key="3">
    <source>
        <dbReference type="Proteomes" id="UP000216312"/>
    </source>
</evidence>
<reference evidence="3" key="1">
    <citation type="submission" date="2017-07" db="EMBL/GenBank/DDBJ databases">
        <title>Novel pathways for hydrocarbon cycling and metabolic interdependencies in hydrothermal sediment communities.</title>
        <authorList>
            <person name="Dombrowski N."/>
            <person name="Seitz K."/>
            <person name="Teske A."/>
            <person name="Baker B."/>
        </authorList>
    </citation>
    <scope>NUCLEOTIDE SEQUENCE [LARGE SCALE GENOMIC DNA]</scope>
</reference>
<dbReference type="InterPro" id="IPR008927">
    <property type="entry name" value="6-PGluconate_DH-like_C_sf"/>
</dbReference>
<dbReference type="SUPFAM" id="SSF48179">
    <property type="entry name" value="6-phosphogluconate dehydrogenase C-terminal domain-like"/>
    <property type="match status" value="1"/>
</dbReference>
<comment type="caution">
    <text evidence="2">The sequence shown here is derived from an EMBL/GenBank/DDBJ whole genome shotgun (WGS) entry which is preliminary data.</text>
</comment>
<gene>
    <name evidence="2" type="ORF">CGW93_00040</name>
</gene>
<dbReference type="InterPro" id="IPR013328">
    <property type="entry name" value="6PGD_dom2"/>
</dbReference>
<dbReference type="Proteomes" id="UP000216312">
    <property type="component" value="Unassembled WGS sequence"/>
</dbReference>
<proteinExistence type="predicted"/>
<sequence>MGDLLTTAISSFSRNRYVGVEIGRGKKLSEILSNMVMVAEGVWTTRSVLSMANKLGITMPITREVYAILFEDKSPATAIETLMARELKFED</sequence>
<dbReference type="PANTHER" id="PTHR11728">
    <property type="entry name" value="GLYCEROL-3-PHOSPHATE DEHYDROGENASE"/>
    <property type="match status" value="1"/>
</dbReference>
<accession>A0A257LVE3</accession>
<evidence type="ECO:0000313" key="2">
    <source>
        <dbReference type="EMBL" id="OYV03594.1"/>
    </source>
</evidence>
<organism evidence="2 3">
    <name type="scientific">candidate division WOR-3 bacterium 4484_18</name>
    <dbReference type="NCBI Taxonomy" id="2020626"/>
    <lineage>
        <taxon>Bacteria</taxon>
        <taxon>Bacteria division WOR-3</taxon>
    </lineage>
</organism>
<dbReference type="GO" id="GO:0005975">
    <property type="term" value="P:carbohydrate metabolic process"/>
    <property type="evidence" value="ECO:0007669"/>
    <property type="project" value="InterPro"/>
</dbReference>
<feature type="domain" description="Glycerol-3-phosphate dehydrogenase NAD-dependent C-terminal" evidence="1">
    <location>
        <begin position="1"/>
        <end position="80"/>
    </location>
</feature>
<dbReference type="GO" id="GO:0006072">
    <property type="term" value="P:glycerol-3-phosphate metabolic process"/>
    <property type="evidence" value="ECO:0007669"/>
    <property type="project" value="InterPro"/>
</dbReference>
<dbReference type="Pfam" id="PF07479">
    <property type="entry name" value="NAD_Gly3P_dh_C"/>
    <property type="match status" value="1"/>
</dbReference>
<dbReference type="PANTHER" id="PTHR11728:SF1">
    <property type="entry name" value="GLYCEROL-3-PHOSPHATE DEHYDROGENASE [NAD(+)] 2, CHLOROPLASTIC"/>
    <property type="match status" value="1"/>
</dbReference>